<evidence type="ECO:0000313" key="2">
    <source>
        <dbReference type="Proteomes" id="UP000199632"/>
    </source>
</evidence>
<gene>
    <name evidence="1" type="ORF">SAMN05421684_5524</name>
</gene>
<reference evidence="2" key="1">
    <citation type="submission" date="2016-10" db="EMBL/GenBank/DDBJ databases">
        <authorList>
            <person name="Varghese N."/>
            <person name="Submissions S."/>
        </authorList>
    </citation>
    <scope>NUCLEOTIDE SEQUENCE [LARGE SCALE GENOMIC DNA]</scope>
    <source>
        <strain evidence="2">DSM 44718</strain>
    </source>
</reference>
<dbReference type="AlphaFoldDB" id="A0A1H3TF84"/>
<accession>A0A1H3TF84</accession>
<proteinExistence type="predicted"/>
<sequence>MRPVLIAEVALPPVGRISHVAGVGWMVAHPAESSVTVLDADLHVATRYLPDRIADEIPGPLDLW</sequence>
<dbReference type="Proteomes" id="UP000199632">
    <property type="component" value="Unassembled WGS sequence"/>
</dbReference>
<dbReference type="OrthoDB" id="3281045at2"/>
<protein>
    <submittedName>
        <fullName evidence="1">Uncharacterized protein</fullName>
    </submittedName>
</protein>
<organism evidence="1 2">
    <name type="scientific">Asanoa ishikariensis</name>
    <dbReference type="NCBI Taxonomy" id="137265"/>
    <lineage>
        <taxon>Bacteria</taxon>
        <taxon>Bacillati</taxon>
        <taxon>Actinomycetota</taxon>
        <taxon>Actinomycetes</taxon>
        <taxon>Micromonosporales</taxon>
        <taxon>Micromonosporaceae</taxon>
        <taxon>Asanoa</taxon>
    </lineage>
</organism>
<keyword evidence="2" id="KW-1185">Reference proteome</keyword>
<evidence type="ECO:0000313" key="1">
    <source>
        <dbReference type="EMBL" id="SDZ48009.1"/>
    </source>
</evidence>
<dbReference type="STRING" id="137265.SAMN05421684_5524"/>
<dbReference type="EMBL" id="FNQB01000003">
    <property type="protein sequence ID" value="SDZ48009.1"/>
    <property type="molecule type" value="Genomic_DNA"/>
</dbReference>
<name>A0A1H3TF84_9ACTN</name>
<dbReference type="RefSeq" id="WP_090798996.1">
    <property type="nucleotide sequence ID" value="NZ_BOND01000002.1"/>
</dbReference>